<evidence type="ECO:0000256" key="1">
    <source>
        <dbReference type="SAM" id="Phobius"/>
    </source>
</evidence>
<name>A0A7G9WCW8_ALKCA</name>
<keyword evidence="3" id="KW-1185">Reference proteome</keyword>
<keyword evidence="1" id="KW-0812">Transmembrane</keyword>
<dbReference type="Proteomes" id="UP000516160">
    <property type="component" value="Chromosome"/>
</dbReference>
<dbReference type="RefSeq" id="WP_213166923.1">
    <property type="nucleotide sequence ID" value="NZ_CP058559.1"/>
</dbReference>
<gene>
    <name evidence="2" type="ORF">HYG86_17995</name>
</gene>
<reference evidence="2 3" key="1">
    <citation type="submission" date="2020-07" db="EMBL/GenBank/DDBJ databases">
        <title>Alkalicella. sp. LB2 genome.</title>
        <authorList>
            <person name="Postec A."/>
            <person name="Quemeneur M."/>
        </authorList>
    </citation>
    <scope>NUCLEOTIDE SEQUENCE [LARGE SCALE GENOMIC DNA]</scope>
    <source>
        <strain evidence="2 3">LB2</strain>
    </source>
</reference>
<accession>A0A7G9WCW8</accession>
<organism evidence="2 3">
    <name type="scientific">Alkalicella caledoniensis</name>
    <dbReference type="NCBI Taxonomy" id="2731377"/>
    <lineage>
        <taxon>Bacteria</taxon>
        <taxon>Bacillati</taxon>
        <taxon>Bacillota</taxon>
        <taxon>Clostridia</taxon>
        <taxon>Eubacteriales</taxon>
        <taxon>Proteinivoracaceae</taxon>
        <taxon>Alkalicella</taxon>
    </lineage>
</organism>
<dbReference type="EMBL" id="CP058559">
    <property type="protein sequence ID" value="QNO16530.1"/>
    <property type="molecule type" value="Genomic_DNA"/>
</dbReference>
<feature type="transmembrane region" description="Helical" evidence="1">
    <location>
        <begin position="74"/>
        <end position="92"/>
    </location>
</feature>
<feature type="transmembrane region" description="Helical" evidence="1">
    <location>
        <begin position="47"/>
        <end position="68"/>
    </location>
</feature>
<dbReference type="AlphaFoldDB" id="A0A7G9WCW8"/>
<protein>
    <recommendedName>
        <fullName evidence="4">DUF3784 domain-containing protein</fullName>
    </recommendedName>
</protein>
<keyword evidence="1" id="KW-1133">Transmembrane helix</keyword>
<evidence type="ECO:0008006" key="4">
    <source>
        <dbReference type="Google" id="ProtNLM"/>
    </source>
</evidence>
<evidence type="ECO:0000313" key="3">
    <source>
        <dbReference type="Proteomes" id="UP000516160"/>
    </source>
</evidence>
<feature type="transmembrane region" description="Helical" evidence="1">
    <location>
        <begin position="6"/>
        <end position="26"/>
    </location>
</feature>
<keyword evidence="1" id="KW-0472">Membrane</keyword>
<dbReference type="KEGG" id="acae:HYG86_17995"/>
<evidence type="ECO:0000313" key="2">
    <source>
        <dbReference type="EMBL" id="QNO16530.1"/>
    </source>
</evidence>
<sequence>MNPFGVFLIVFGITYLTYSIIFRNKVTIYFKNIKVVKGKEDKYFKMQLFFSILNSSISLIIGGMMVLSSYSSSYSIYMPLIPLLFYLVNFIMKQLGKAKGYIR</sequence>
<proteinExistence type="predicted"/>